<dbReference type="PANTHER" id="PTHR35494:SF1">
    <property type="entry name" value="NAD(P)H-QUINONE OXIDOREDUCTASE SUBUNIT S, CHLOROPLASTIC"/>
    <property type="match status" value="1"/>
</dbReference>
<evidence type="ECO:0000313" key="1">
    <source>
        <dbReference type="EMBL" id="RVW43129.1"/>
    </source>
</evidence>
<accession>A0A438E648</accession>
<reference evidence="1 2" key="1">
    <citation type="journal article" date="2018" name="PLoS Genet.">
        <title>Population sequencing reveals clonal diversity and ancestral inbreeding in the grapevine cultivar Chardonnay.</title>
        <authorList>
            <person name="Roach M.J."/>
            <person name="Johnson D.L."/>
            <person name="Bohlmann J."/>
            <person name="van Vuuren H.J."/>
            <person name="Jones S.J."/>
            <person name="Pretorius I.S."/>
            <person name="Schmidt S.A."/>
            <person name="Borneman A.R."/>
        </authorList>
    </citation>
    <scope>NUCLEOTIDE SEQUENCE [LARGE SCALE GENOMIC DNA]</scope>
    <source>
        <strain evidence="2">cv. Chardonnay</strain>
        <tissue evidence="1">Leaf</tissue>
    </source>
</reference>
<dbReference type="InterPro" id="IPR021659">
    <property type="entry name" value="NdhS"/>
</dbReference>
<dbReference type="AlphaFoldDB" id="A0A438E648"/>
<dbReference type="Proteomes" id="UP000288805">
    <property type="component" value="Unassembled WGS sequence"/>
</dbReference>
<dbReference type="Gene3D" id="2.30.30.140">
    <property type="match status" value="1"/>
</dbReference>
<name>A0A438E648_VITVI</name>
<sequence>MDSIRFSSEPISLDICVVWGTGQDPRAQATYCSNQAPEATLQFKESTLSFSAGQICSNTLQTASNVLKMDPLYIQIIFFLIDTSYPDKCESHCTNEKAGLCRTMASSFTVPSLQRPLPHKSHFLGQGHFPNNIQKASLSRTRTPLPVKASAKFDLFGIMGGRGLCNGEEGLQQELKRNIEPAPSPDSVKDEEKPALAAVDDVPEDGFDKELLGLTGGFPGGEKGLKQFLEKNPPPEKTSGNIIENARLRKPKPPELPLLMPGMIAIVKNPNNPFYMYCGIVQRITDGKAGVLFEGGNWDRLITFRLEELQRRDKGPPMKNPKSAILETLLEQEA</sequence>
<organism evidence="1 2">
    <name type="scientific">Vitis vinifera</name>
    <name type="common">Grape</name>
    <dbReference type="NCBI Taxonomy" id="29760"/>
    <lineage>
        <taxon>Eukaryota</taxon>
        <taxon>Viridiplantae</taxon>
        <taxon>Streptophyta</taxon>
        <taxon>Embryophyta</taxon>
        <taxon>Tracheophyta</taxon>
        <taxon>Spermatophyta</taxon>
        <taxon>Magnoliopsida</taxon>
        <taxon>eudicotyledons</taxon>
        <taxon>Gunneridae</taxon>
        <taxon>Pentapetalae</taxon>
        <taxon>rosids</taxon>
        <taxon>Vitales</taxon>
        <taxon>Vitaceae</taxon>
        <taxon>Viteae</taxon>
        <taxon>Vitis</taxon>
    </lineage>
</organism>
<dbReference type="GO" id="GO:0009767">
    <property type="term" value="P:photosynthetic electron transport chain"/>
    <property type="evidence" value="ECO:0007669"/>
    <property type="project" value="InterPro"/>
</dbReference>
<comment type="caution">
    <text evidence="1">The sequence shown here is derived from an EMBL/GenBank/DDBJ whole genome shotgun (WGS) entry which is preliminary data.</text>
</comment>
<evidence type="ECO:0000313" key="2">
    <source>
        <dbReference type="Proteomes" id="UP000288805"/>
    </source>
</evidence>
<gene>
    <name evidence="1" type="primary">ndhS_1</name>
    <name evidence="1" type="ORF">CK203_078710</name>
</gene>
<dbReference type="EMBL" id="QGNW01001385">
    <property type="protein sequence ID" value="RVW43129.1"/>
    <property type="molecule type" value="Genomic_DNA"/>
</dbReference>
<dbReference type="Pfam" id="PF11623">
    <property type="entry name" value="NdhS"/>
    <property type="match status" value="1"/>
</dbReference>
<protein>
    <submittedName>
        <fullName evidence="1">NAD(P)H-quinone oxidoreductase subunit S, chloroplastic</fullName>
    </submittedName>
</protein>
<dbReference type="PANTHER" id="PTHR35494">
    <property type="entry name" value="NAD(P)H-QUINONE OXIDOREDUCTASE SUBUNIT S, CHLOROPLASTIC"/>
    <property type="match status" value="1"/>
</dbReference>
<proteinExistence type="predicted"/>